<comment type="similarity">
    <text evidence="1">Belongs to the pyridoxamine 5'-phosphate oxidase family.</text>
</comment>
<dbReference type="Pfam" id="PF01243">
    <property type="entry name" value="PNPOx_N"/>
    <property type="match status" value="1"/>
</dbReference>
<feature type="binding site" evidence="6">
    <location>
        <begin position="74"/>
        <end position="75"/>
    </location>
    <ligand>
        <name>FMN</name>
        <dbReference type="ChEBI" id="CHEBI:58210"/>
    </ligand>
</feature>
<feature type="binding site" evidence="6">
    <location>
        <position position="193"/>
    </location>
    <ligand>
        <name>FMN</name>
        <dbReference type="ChEBI" id="CHEBI:58210"/>
    </ligand>
</feature>
<dbReference type="InterPro" id="IPR019576">
    <property type="entry name" value="Pyridoxamine_oxidase_dimer_C"/>
</dbReference>
<feature type="binding site" evidence="6">
    <location>
        <begin position="138"/>
        <end position="139"/>
    </location>
    <ligand>
        <name>FMN</name>
        <dbReference type="ChEBI" id="CHEBI:58210"/>
    </ligand>
</feature>
<name>B8JC92_ANAD2</name>
<evidence type="ECO:0000256" key="3">
    <source>
        <dbReference type="ARBA" id="ARBA00022643"/>
    </source>
</evidence>
<sequence length="210" mass="22738">MKSRASNGKNAGMPLPPSAAPDPIARFRDALARAAAASPHDATAAALATADAHGAPSVRMVLVKSADARGFAFFTNRESRKARDLAANPRAALCFHWPALEEQVRVEGAVTPLPDAEADAYFRSRPRESRLGAWASRQSAPLGDRAELEAAVRAVEARFPGDDLPRPPFWGGYLVAPERIEFWRSGPGRLHHRTVYVRRGDGWEVGALQP</sequence>
<evidence type="ECO:0000256" key="2">
    <source>
        <dbReference type="ARBA" id="ARBA00022630"/>
    </source>
</evidence>
<feature type="binding site" evidence="6">
    <location>
        <begin position="59"/>
        <end position="64"/>
    </location>
    <ligand>
        <name>FMN</name>
        <dbReference type="ChEBI" id="CHEBI:58210"/>
    </ligand>
</feature>
<feature type="region of interest" description="Disordered" evidence="7">
    <location>
        <begin position="1"/>
        <end position="24"/>
    </location>
</feature>
<keyword evidence="11" id="KW-1185">Reference proteome</keyword>
<feature type="binding site" evidence="6">
    <location>
        <position position="183"/>
    </location>
    <ligand>
        <name>FMN</name>
        <dbReference type="ChEBI" id="CHEBI:58210"/>
    </ligand>
</feature>
<feature type="binding site" evidence="6">
    <location>
        <position position="103"/>
    </location>
    <ligand>
        <name>FMN</name>
        <dbReference type="ChEBI" id="CHEBI:58210"/>
    </ligand>
</feature>
<dbReference type="SUPFAM" id="SSF50475">
    <property type="entry name" value="FMN-binding split barrel"/>
    <property type="match status" value="1"/>
</dbReference>
<evidence type="ECO:0000256" key="4">
    <source>
        <dbReference type="ARBA" id="ARBA00023002"/>
    </source>
</evidence>
<evidence type="ECO:0000259" key="9">
    <source>
        <dbReference type="Pfam" id="PF10590"/>
    </source>
</evidence>
<dbReference type="NCBIfam" id="NF004231">
    <property type="entry name" value="PRK05679.1"/>
    <property type="match status" value="1"/>
</dbReference>
<keyword evidence="2" id="KW-0285">Flavoprotein</keyword>
<evidence type="ECO:0000313" key="11">
    <source>
        <dbReference type="Proteomes" id="UP000007089"/>
    </source>
</evidence>
<proteinExistence type="inferred from homology"/>
<evidence type="ECO:0000313" key="10">
    <source>
        <dbReference type="EMBL" id="ACL65832.1"/>
    </source>
</evidence>
<feature type="binding site" evidence="6">
    <location>
        <position position="81"/>
    </location>
    <ligand>
        <name>FMN</name>
        <dbReference type="ChEBI" id="CHEBI:58210"/>
    </ligand>
</feature>
<feature type="binding site" evidence="6">
    <location>
        <position position="80"/>
    </location>
    <ligand>
        <name>FMN</name>
        <dbReference type="ChEBI" id="CHEBI:58210"/>
    </ligand>
</feature>
<evidence type="ECO:0000256" key="7">
    <source>
        <dbReference type="SAM" id="MobiDB-lite"/>
    </source>
</evidence>
<feature type="domain" description="Pyridoxamine 5'-phosphate oxidase N-terminal" evidence="8">
    <location>
        <begin position="35"/>
        <end position="157"/>
    </location>
</feature>
<keyword evidence="3 6" id="KW-0288">FMN</keyword>
<dbReference type="Pfam" id="PF10590">
    <property type="entry name" value="PNP_phzG_C"/>
    <property type="match status" value="1"/>
</dbReference>
<keyword evidence="4 10" id="KW-0560">Oxidoreductase</keyword>
<dbReference type="KEGG" id="acp:A2cp1_2494"/>
<dbReference type="PANTHER" id="PTHR10851:SF0">
    <property type="entry name" value="PYRIDOXINE-5'-PHOSPHATE OXIDASE"/>
    <property type="match status" value="1"/>
</dbReference>
<dbReference type="GO" id="GO:0008615">
    <property type="term" value="P:pyridoxine biosynthetic process"/>
    <property type="evidence" value="ECO:0007669"/>
    <property type="project" value="UniProtKB-UniRule"/>
</dbReference>
<dbReference type="NCBIfam" id="TIGR00558">
    <property type="entry name" value="pdxH"/>
    <property type="match status" value="1"/>
</dbReference>
<feature type="domain" description="Pyridoxine 5'-phosphate oxidase dimerisation C-terminal" evidence="9">
    <location>
        <begin position="170"/>
        <end position="210"/>
    </location>
</feature>
<accession>B8JC92</accession>
<dbReference type="AlphaFoldDB" id="B8JC92"/>
<dbReference type="EMBL" id="CP001359">
    <property type="protein sequence ID" value="ACL65832.1"/>
    <property type="molecule type" value="Genomic_DNA"/>
</dbReference>
<dbReference type="HOGENOM" id="CLU_032263_2_3_7"/>
<dbReference type="GO" id="GO:0010181">
    <property type="term" value="F:FMN binding"/>
    <property type="evidence" value="ECO:0007669"/>
    <property type="project" value="UniProtKB-UniRule"/>
</dbReference>
<dbReference type="UniPathway" id="UPA01068">
    <property type="reaction ID" value="UER00304"/>
</dbReference>
<organism evidence="10 11">
    <name type="scientific">Anaeromyxobacter dehalogenans (strain ATCC BAA-258 / DSM 21875 / 2CP-1)</name>
    <dbReference type="NCBI Taxonomy" id="455488"/>
    <lineage>
        <taxon>Bacteria</taxon>
        <taxon>Pseudomonadati</taxon>
        <taxon>Myxococcota</taxon>
        <taxon>Myxococcia</taxon>
        <taxon>Myxococcales</taxon>
        <taxon>Cystobacterineae</taxon>
        <taxon>Anaeromyxobacteraceae</taxon>
        <taxon>Anaeromyxobacter</taxon>
    </lineage>
</organism>
<evidence type="ECO:0000256" key="1">
    <source>
        <dbReference type="ARBA" id="ARBA00007301"/>
    </source>
</evidence>
<dbReference type="Proteomes" id="UP000007089">
    <property type="component" value="Chromosome"/>
</dbReference>
<comment type="cofactor">
    <cofactor evidence="6">
        <name>FMN</name>
        <dbReference type="ChEBI" id="CHEBI:58210"/>
    </cofactor>
    <text evidence="6">Binds 1 FMN per subunit.</text>
</comment>
<dbReference type="GO" id="GO:0004733">
    <property type="term" value="F:pyridoxamine phosphate oxidase activity"/>
    <property type="evidence" value="ECO:0007669"/>
    <property type="project" value="UniProtKB-UniRule"/>
</dbReference>
<gene>
    <name evidence="10" type="ordered locus">A2cp1_2494</name>
</gene>
<dbReference type="EC" id="1.4.3.5" evidence="5"/>
<evidence type="ECO:0000256" key="6">
    <source>
        <dbReference type="PIRSR" id="PIRSR000190-2"/>
    </source>
</evidence>
<dbReference type="PANTHER" id="PTHR10851">
    <property type="entry name" value="PYRIDOXINE-5-PHOSPHATE OXIDASE"/>
    <property type="match status" value="1"/>
</dbReference>
<dbReference type="InterPro" id="IPR000659">
    <property type="entry name" value="Pyridox_Oxase"/>
</dbReference>
<evidence type="ECO:0000256" key="5">
    <source>
        <dbReference type="NCBIfam" id="TIGR00558"/>
    </source>
</evidence>
<dbReference type="InterPro" id="IPR012349">
    <property type="entry name" value="Split_barrel_FMN-bd"/>
</dbReference>
<dbReference type="HAMAP" id="MF_01629">
    <property type="entry name" value="PdxH"/>
    <property type="match status" value="1"/>
</dbReference>
<evidence type="ECO:0000259" key="8">
    <source>
        <dbReference type="Pfam" id="PF01243"/>
    </source>
</evidence>
<dbReference type="PIRSF" id="PIRSF000190">
    <property type="entry name" value="Pyd_amn-ph_oxd"/>
    <property type="match status" value="1"/>
</dbReference>
<protein>
    <recommendedName>
        <fullName evidence="5">Pyridoxamine 5'-phosphate oxidase</fullName>
        <ecNumber evidence="5">1.4.3.5</ecNumber>
    </recommendedName>
</protein>
<dbReference type="Gene3D" id="2.30.110.10">
    <property type="entry name" value="Electron Transport, Fmn-binding Protein, Chain A"/>
    <property type="match status" value="1"/>
</dbReference>
<reference evidence="10" key="1">
    <citation type="submission" date="2009-01" db="EMBL/GenBank/DDBJ databases">
        <title>Complete sequence of Anaeromyxobacter dehalogenans 2CP-1.</title>
        <authorList>
            <consortium name="US DOE Joint Genome Institute"/>
            <person name="Lucas S."/>
            <person name="Copeland A."/>
            <person name="Lapidus A."/>
            <person name="Glavina del Rio T."/>
            <person name="Dalin E."/>
            <person name="Tice H."/>
            <person name="Bruce D."/>
            <person name="Goodwin L."/>
            <person name="Pitluck S."/>
            <person name="Saunders E."/>
            <person name="Brettin T."/>
            <person name="Detter J.C."/>
            <person name="Han C."/>
            <person name="Larimer F."/>
            <person name="Land M."/>
            <person name="Hauser L."/>
            <person name="Kyrpides N."/>
            <person name="Ovchinnikova G."/>
            <person name="Beliaev A.S."/>
            <person name="Richardson P."/>
        </authorList>
    </citation>
    <scope>NUCLEOTIDE SEQUENCE</scope>
    <source>
        <strain evidence="10">2CP-1</strain>
    </source>
</reference>
<dbReference type="InterPro" id="IPR011576">
    <property type="entry name" value="Pyridox_Oxase_N"/>
</dbReference>